<comment type="caution">
    <text evidence="1">The sequence shown here is derived from an EMBL/GenBank/DDBJ whole genome shotgun (WGS) entry which is preliminary data.</text>
</comment>
<evidence type="ECO:0000313" key="1">
    <source>
        <dbReference type="EMBL" id="EJW93337.1"/>
    </source>
</evidence>
<proteinExistence type="predicted"/>
<reference evidence="1" key="1">
    <citation type="journal article" date="2012" name="PLoS ONE">
        <title>Gene sets for utilization of primary and secondary nutrition supplies in the distal gut of endangered iberian lynx.</title>
        <authorList>
            <person name="Alcaide M."/>
            <person name="Messina E."/>
            <person name="Richter M."/>
            <person name="Bargiela R."/>
            <person name="Peplies J."/>
            <person name="Huws S.A."/>
            <person name="Newbold C.J."/>
            <person name="Golyshin P.N."/>
            <person name="Simon M.A."/>
            <person name="Lopez G."/>
            <person name="Yakimov M.M."/>
            <person name="Ferrer M."/>
        </authorList>
    </citation>
    <scope>NUCLEOTIDE SEQUENCE</scope>
</reference>
<sequence length="113" mass="12942">MSCRFHKKEVLNHFTNRATAKPSASDDFCTCRKVSGLQDRAGNLYRHPNPDSFAKLHKNKDMTSHNKCSIPRFLVKKMILPFLILPILRKDNIFVYLSSYGAEATVPHLTTHL</sequence>
<protein>
    <submittedName>
        <fullName evidence="1">Uncharacterized protein</fullName>
    </submittedName>
</protein>
<name>J9FUS8_9ZZZZ</name>
<dbReference type="AlphaFoldDB" id="J9FUS8"/>
<organism evidence="1">
    <name type="scientific">gut metagenome</name>
    <dbReference type="NCBI Taxonomy" id="749906"/>
    <lineage>
        <taxon>unclassified sequences</taxon>
        <taxon>metagenomes</taxon>
        <taxon>organismal metagenomes</taxon>
    </lineage>
</organism>
<accession>J9FUS8</accession>
<gene>
    <name evidence="1" type="ORF">EVA_18556</name>
</gene>
<dbReference type="EMBL" id="AMCI01007030">
    <property type="protein sequence ID" value="EJW93337.1"/>
    <property type="molecule type" value="Genomic_DNA"/>
</dbReference>